<dbReference type="EMBL" id="BMOS01000031">
    <property type="protein sequence ID" value="GGN64553.1"/>
    <property type="molecule type" value="Genomic_DNA"/>
</dbReference>
<dbReference type="Proteomes" id="UP000624041">
    <property type="component" value="Unassembled WGS sequence"/>
</dbReference>
<proteinExistence type="predicted"/>
<name>A0A917Y353_9BACI</name>
<dbReference type="RefSeq" id="WP_188858905.1">
    <property type="nucleotide sequence ID" value="NZ_BMOS01000031.1"/>
</dbReference>
<reference evidence="1" key="1">
    <citation type="journal article" date="2014" name="Int. J. Syst. Evol. Microbiol.">
        <title>Complete genome sequence of Corynebacterium casei LMG S-19264T (=DSM 44701T), isolated from a smear-ripened cheese.</title>
        <authorList>
            <consortium name="US DOE Joint Genome Institute (JGI-PGF)"/>
            <person name="Walter F."/>
            <person name="Albersmeier A."/>
            <person name="Kalinowski J."/>
            <person name="Ruckert C."/>
        </authorList>
    </citation>
    <scope>NUCLEOTIDE SEQUENCE</scope>
    <source>
        <strain evidence="1">JCM 17251</strain>
    </source>
</reference>
<evidence type="ECO:0000313" key="2">
    <source>
        <dbReference type="Proteomes" id="UP000624041"/>
    </source>
</evidence>
<dbReference type="AlphaFoldDB" id="A0A917Y353"/>
<gene>
    <name evidence="1" type="ORF">GCM10007971_32540</name>
</gene>
<reference evidence="1" key="2">
    <citation type="submission" date="2020-09" db="EMBL/GenBank/DDBJ databases">
        <authorList>
            <person name="Sun Q."/>
            <person name="Ohkuma M."/>
        </authorList>
    </citation>
    <scope>NUCLEOTIDE SEQUENCE</scope>
    <source>
        <strain evidence="1">JCM 17251</strain>
    </source>
</reference>
<organism evidence="1 2">
    <name type="scientific">Oceanobacillus indicireducens</name>
    <dbReference type="NCBI Taxonomy" id="1004261"/>
    <lineage>
        <taxon>Bacteria</taxon>
        <taxon>Bacillati</taxon>
        <taxon>Bacillota</taxon>
        <taxon>Bacilli</taxon>
        <taxon>Bacillales</taxon>
        <taxon>Bacillaceae</taxon>
        <taxon>Oceanobacillus</taxon>
    </lineage>
</organism>
<keyword evidence="2" id="KW-1185">Reference proteome</keyword>
<sequence length="57" mass="6560">MYVITMETECENCGGSAYMQQAGVENKVIIDFLEETPFRCKCGSNTYLEIEKRIEED</sequence>
<comment type="caution">
    <text evidence="1">The sequence shown here is derived from an EMBL/GenBank/DDBJ whole genome shotgun (WGS) entry which is preliminary data.</text>
</comment>
<evidence type="ECO:0000313" key="1">
    <source>
        <dbReference type="EMBL" id="GGN64553.1"/>
    </source>
</evidence>
<protein>
    <submittedName>
        <fullName evidence="1">Uncharacterized protein</fullName>
    </submittedName>
</protein>
<accession>A0A917Y353</accession>